<organism evidence="2 3">
    <name type="scientific">Mycena rosella</name>
    <name type="common">Pink bonnet</name>
    <name type="synonym">Agaricus rosellus</name>
    <dbReference type="NCBI Taxonomy" id="1033263"/>
    <lineage>
        <taxon>Eukaryota</taxon>
        <taxon>Fungi</taxon>
        <taxon>Dikarya</taxon>
        <taxon>Basidiomycota</taxon>
        <taxon>Agaricomycotina</taxon>
        <taxon>Agaricomycetes</taxon>
        <taxon>Agaricomycetidae</taxon>
        <taxon>Agaricales</taxon>
        <taxon>Marasmiineae</taxon>
        <taxon>Mycenaceae</taxon>
        <taxon>Mycena</taxon>
    </lineage>
</organism>
<gene>
    <name evidence="2" type="ORF">B0H17DRAFT_1139678</name>
</gene>
<proteinExistence type="predicted"/>
<protein>
    <submittedName>
        <fullName evidence="2">Uncharacterized protein</fullName>
    </submittedName>
</protein>
<sequence length="811" mass="91199">MIRTIKCQIWAACSGVQESVDNLQTATGVKDKTVLLWIEKARETQKERFSTNLRLKDKKLTGEARRKVKTRIKDLIQWELYNWVILQPGNRYAKLPKKSGNHYNILLSLRGLDPHQDSPCEILHSILLGDDKYIWHEMNTKWDKAKGEIFAIRLQSSSTNGLNMASVRGRYIVKYKNTLIGKHFKVVQQLGIFHLHNDLCSSNLFDLWRASGELGALLWFPEFRNLEQYLADLQICIDNVLDIWALIDPARIVTKFKLHVLSHLPDDIRDLRMLEQNIPTLQYSVEPQAPSHDIGVTLADMERFKHQVSGGWCKPPGLPEIKNSNADWAGWTSPNQSQLESRQKAISASWREIIGPHWSAGIDAHGAGKVWTTCKYVISQAGDDTDIISAGRITNILIPLVSSTQHGDAVDILFHFNAQHDCKNLKCRAVDGAENIVQERGPTGCTQAAVQHVDTNIYFINMHALHNAHLLQETLPRNLTAPVPYFTDRDVKHREFAALLRVSGPAKRATALKKAKETREKKKRAKEGEDWHRSQRSTRILMRRRINVTVFVEERVCEKSECGFQRCYARAYAEHIQPSHRVGVNLGEICGNLASFIPAAAQPPGPSVYRYDPRSNTLVFGARTHEETETPEREAGNMLVFRVSCFGEDPNQRMHWSESEHKAKYDGICGAFAEVQALGLLWIRVGSTANDGCAPKGQGPSPKYGCVGVHGCVRSMLHVCVLHGESRLVVFECGESHLVVFECGESRHVWSWPGVAGCVQGCLSECGFLVHPNSEGRVIHACGCRHGMGEMRGHTQSIYSPHTAACQQFDC</sequence>
<reference evidence="2" key="1">
    <citation type="submission" date="2023-03" db="EMBL/GenBank/DDBJ databases">
        <title>Massive genome expansion in bonnet fungi (Mycena s.s.) driven by repeated elements and novel gene families across ecological guilds.</title>
        <authorList>
            <consortium name="Lawrence Berkeley National Laboratory"/>
            <person name="Harder C.B."/>
            <person name="Miyauchi S."/>
            <person name="Viragh M."/>
            <person name="Kuo A."/>
            <person name="Thoen E."/>
            <person name="Andreopoulos B."/>
            <person name="Lu D."/>
            <person name="Skrede I."/>
            <person name="Drula E."/>
            <person name="Henrissat B."/>
            <person name="Morin E."/>
            <person name="Kohler A."/>
            <person name="Barry K."/>
            <person name="LaButti K."/>
            <person name="Morin E."/>
            <person name="Salamov A."/>
            <person name="Lipzen A."/>
            <person name="Mereny Z."/>
            <person name="Hegedus B."/>
            <person name="Baldrian P."/>
            <person name="Stursova M."/>
            <person name="Weitz H."/>
            <person name="Taylor A."/>
            <person name="Grigoriev I.V."/>
            <person name="Nagy L.G."/>
            <person name="Martin F."/>
            <person name="Kauserud H."/>
        </authorList>
    </citation>
    <scope>NUCLEOTIDE SEQUENCE</scope>
    <source>
        <strain evidence="2">CBHHK067</strain>
    </source>
</reference>
<evidence type="ECO:0000313" key="3">
    <source>
        <dbReference type="Proteomes" id="UP001221757"/>
    </source>
</evidence>
<dbReference type="PANTHER" id="PTHR31912:SF34">
    <property type="entry name" value="NOTOCHORD-RELATED PROTEIN"/>
    <property type="match status" value="1"/>
</dbReference>
<evidence type="ECO:0000313" key="2">
    <source>
        <dbReference type="EMBL" id="KAJ7677316.1"/>
    </source>
</evidence>
<dbReference type="PANTHER" id="PTHR31912">
    <property type="entry name" value="IP13529P"/>
    <property type="match status" value="1"/>
</dbReference>
<dbReference type="EMBL" id="JARKIE010000139">
    <property type="protein sequence ID" value="KAJ7677316.1"/>
    <property type="molecule type" value="Genomic_DNA"/>
</dbReference>
<comment type="caution">
    <text evidence="2">The sequence shown here is derived from an EMBL/GenBank/DDBJ whole genome shotgun (WGS) entry which is preliminary data.</text>
</comment>
<feature type="region of interest" description="Disordered" evidence="1">
    <location>
        <begin position="510"/>
        <end position="534"/>
    </location>
</feature>
<dbReference type="AlphaFoldDB" id="A0AAD7D3K2"/>
<keyword evidence="3" id="KW-1185">Reference proteome</keyword>
<name>A0AAD7D3K2_MYCRO</name>
<feature type="compositionally biased region" description="Basic and acidic residues" evidence="1">
    <location>
        <begin position="514"/>
        <end position="533"/>
    </location>
</feature>
<accession>A0AAD7D3K2</accession>
<dbReference type="Proteomes" id="UP001221757">
    <property type="component" value="Unassembled WGS sequence"/>
</dbReference>
<evidence type="ECO:0000256" key="1">
    <source>
        <dbReference type="SAM" id="MobiDB-lite"/>
    </source>
</evidence>